<evidence type="ECO:0000313" key="2">
    <source>
        <dbReference type="EMBL" id="GEN06892.1"/>
    </source>
</evidence>
<gene>
    <name evidence="2" type="ORF">MFU01_19290</name>
</gene>
<accession>A0A511SZM0</accession>
<reference evidence="2 3" key="1">
    <citation type="submission" date="2019-07" db="EMBL/GenBank/DDBJ databases">
        <title>Whole genome shotgun sequence of Myxococcus fulvus NBRC 100333.</title>
        <authorList>
            <person name="Hosoyama A."/>
            <person name="Uohara A."/>
            <person name="Ohji S."/>
            <person name="Ichikawa N."/>
        </authorList>
    </citation>
    <scope>NUCLEOTIDE SEQUENCE [LARGE SCALE GENOMIC DNA]</scope>
    <source>
        <strain evidence="2 3">NBRC 100333</strain>
    </source>
</reference>
<sequence length="98" mass="11047">MRVPHRDVPWKRQGLSSVDEGRCSNQLPHLVGAEPKPTEEPVRREVTHRHVERGALPHVLGTQLMAVPRHFDDERTVQCVEPPNLEDAQAVSFVLGCL</sequence>
<evidence type="ECO:0000313" key="3">
    <source>
        <dbReference type="Proteomes" id="UP000321514"/>
    </source>
</evidence>
<feature type="region of interest" description="Disordered" evidence="1">
    <location>
        <begin position="1"/>
        <end position="50"/>
    </location>
</feature>
<name>A0A511SZM0_MYXFU</name>
<proteinExistence type="predicted"/>
<dbReference type="Proteomes" id="UP000321514">
    <property type="component" value="Unassembled WGS sequence"/>
</dbReference>
<feature type="compositionally biased region" description="Basic and acidic residues" evidence="1">
    <location>
        <begin position="1"/>
        <end position="10"/>
    </location>
</feature>
<organism evidence="2 3">
    <name type="scientific">Myxococcus fulvus</name>
    <dbReference type="NCBI Taxonomy" id="33"/>
    <lineage>
        <taxon>Bacteria</taxon>
        <taxon>Pseudomonadati</taxon>
        <taxon>Myxococcota</taxon>
        <taxon>Myxococcia</taxon>
        <taxon>Myxococcales</taxon>
        <taxon>Cystobacterineae</taxon>
        <taxon>Myxococcaceae</taxon>
        <taxon>Myxococcus</taxon>
    </lineage>
</organism>
<protein>
    <submittedName>
        <fullName evidence="2">Uncharacterized protein</fullName>
    </submittedName>
</protein>
<dbReference type="AlphaFoldDB" id="A0A511SZM0"/>
<feature type="compositionally biased region" description="Basic and acidic residues" evidence="1">
    <location>
        <begin position="36"/>
        <end position="50"/>
    </location>
</feature>
<evidence type="ECO:0000256" key="1">
    <source>
        <dbReference type="SAM" id="MobiDB-lite"/>
    </source>
</evidence>
<comment type="caution">
    <text evidence="2">The sequence shown here is derived from an EMBL/GenBank/DDBJ whole genome shotgun (WGS) entry which is preliminary data.</text>
</comment>
<dbReference type="EMBL" id="BJXR01000018">
    <property type="protein sequence ID" value="GEN06892.1"/>
    <property type="molecule type" value="Genomic_DNA"/>
</dbReference>